<dbReference type="EMBL" id="KL367643">
    <property type="protein sequence ID" value="KFD60921.1"/>
    <property type="molecule type" value="Genomic_DNA"/>
</dbReference>
<dbReference type="InterPro" id="IPR050951">
    <property type="entry name" value="Retrovirus_Pol_polyprotein"/>
</dbReference>
<dbReference type="PANTHER" id="PTHR37984:SF12">
    <property type="entry name" value="RIBONUCLEASE H"/>
    <property type="match status" value="1"/>
</dbReference>
<dbReference type="SUPFAM" id="SSF50630">
    <property type="entry name" value="Acid proteases"/>
    <property type="match status" value="1"/>
</dbReference>
<proteinExistence type="predicted"/>
<reference evidence="1" key="1">
    <citation type="journal article" date="2014" name="Nat. Genet.">
        <title>Genome and transcriptome of the porcine whipworm Trichuris suis.</title>
        <authorList>
            <person name="Jex A.R."/>
            <person name="Nejsum P."/>
            <person name="Schwarz E.M."/>
            <person name="Hu L."/>
            <person name="Young N.D."/>
            <person name="Hall R.S."/>
            <person name="Korhonen P.K."/>
            <person name="Liao S."/>
            <person name="Thamsborg S."/>
            <person name="Xia J."/>
            <person name="Xu P."/>
            <person name="Wang S."/>
            <person name="Scheerlinck J.P."/>
            <person name="Hofmann A."/>
            <person name="Sternberg P.W."/>
            <person name="Wang J."/>
            <person name="Gasser R.B."/>
        </authorList>
    </citation>
    <scope>NUCLEOTIDE SEQUENCE [LARGE SCALE GENOMIC DNA]</scope>
    <source>
        <strain evidence="1">DCEP-RM93F</strain>
    </source>
</reference>
<evidence type="ECO:0000313" key="1">
    <source>
        <dbReference type="EMBL" id="KFD60921.1"/>
    </source>
</evidence>
<name>A0A085MUM5_9BILA</name>
<dbReference type="Proteomes" id="UP000030758">
    <property type="component" value="Unassembled WGS sequence"/>
</dbReference>
<accession>A0A085MUM5</accession>
<dbReference type="PANTHER" id="PTHR37984">
    <property type="entry name" value="PROTEIN CBG26694"/>
    <property type="match status" value="1"/>
</dbReference>
<gene>
    <name evidence="1" type="ORF">M514_09071</name>
</gene>
<evidence type="ECO:0008006" key="2">
    <source>
        <dbReference type="Google" id="ProtNLM"/>
    </source>
</evidence>
<dbReference type="InterPro" id="IPR021109">
    <property type="entry name" value="Peptidase_aspartic_dom_sf"/>
</dbReference>
<protein>
    <recommendedName>
        <fullName evidence="2">Peptidase A2 domain-containing protein</fullName>
    </recommendedName>
</protein>
<dbReference type="AlphaFoldDB" id="A0A085MUM5"/>
<sequence length="268" mass="29698">MRYRSTVCKSRALRRLSVQATVFLPGVLTVLDAPTPGTTPCRNARCAYCRRIGHIQSACHQKQSKHERQLQQQSRRNVRAYVLSDDGEVRNAETARSEQVAHLFNAHEESTPITPPTMITLLVNGTRLSMEIDSGASSSIISEETFLRVLHGRPKLQRVSTVLRTWSNKTVPVLGSITVSAARDSRSAKLKLLVARGSGPSLLGRNWSAPLGISLVYHLREKDRKGHIAKMKSDFAEIFQEGLAQVHEESPCALCAEGKSRCRNPSFS</sequence>
<organism evidence="1">
    <name type="scientific">Trichuris suis</name>
    <name type="common">pig whipworm</name>
    <dbReference type="NCBI Taxonomy" id="68888"/>
    <lineage>
        <taxon>Eukaryota</taxon>
        <taxon>Metazoa</taxon>
        <taxon>Ecdysozoa</taxon>
        <taxon>Nematoda</taxon>
        <taxon>Enoplea</taxon>
        <taxon>Dorylaimia</taxon>
        <taxon>Trichinellida</taxon>
        <taxon>Trichuridae</taxon>
        <taxon>Trichuris</taxon>
    </lineage>
</organism>
<dbReference type="Gene3D" id="2.40.70.10">
    <property type="entry name" value="Acid Proteases"/>
    <property type="match status" value="1"/>
</dbReference>